<proteinExistence type="predicted"/>
<evidence type="ECO:0000313" key="1">
    <source>
        <dbReference type="EMBL" id="KAG2330505.1"/>
    </source>
</evidence>
<evidence type="ECO:0000313" key="2">
    <source>
        <dbReference type="Proteomes" id="UP000886595"/>
    </source>
</evidence>
<comment type="caution">
    <text evidence="1">The sequence shown here is derived from an EMBL/GenBank/DDBJ whole genome shotgun (WGS) entry which is preliminary data.</text>
</comment>
<protein>
    <submittedName>
        <fullName evidence="1">Uncharacterized protein</fullName>
    </submittedName>
</protein>
<keyword evidence="2" id="KW-1185">Reference proteome</keyword>
<accession>A0A8X8BCZ9</accession>
<dbReference type="AlphaFoldDB" id="A0A8X8BCZ9"/>
<organism evidence="1 2">
    <name type="scientific">Brassica carinata</name>
    <name type="common">Ethiopian mustard</name>
    <name type="synonym">Abyssinian cabbage</name>
    <dbReference type="NCBI Taxonomy" id="52824"/>
    <lineage>
        <taxon>Eukaryota</taxon>
        <taxon>Viridiplantae</taxon>
        <taxon>Streptophyta</taxon>
        <taxon>Embryophyta</taxon>
        <taxon>Tracheophyta</taxon>
        <taxon>Spermatophyta</taxon>
        <taxon>Magnoliopsida</taxon>
        <taxon>eudicotyledons</taxon>
        <taxon>Gunneridae</taxon>
        <taxon>Pentapetalae</taxon>
        <taxon>rosids</taxon>
        <taxon>malvids</taxon>
        <taxon>Brassicales</taxon>
        <taxon>Brassicaceae</taxon>
        <taxon>Brassiceae</taxon>
        <taxon>Brassica</taxon>
    </lineage>
</organism>
<gene>
    <name evidence="1" type="ORF">Bca52824_001685</name>
</gene>
<sequence length="93" mass="10507">MEEERDELDEEIVRRRTRVGERELRHMDLNGGAFLEHPTAGVVVRLVDEGNTECFRIRLSTLEGPFLFSSAETDNSIEATAEALSPQIIPHLS</sequence>
<reference evidence="1 2" key="1">
    <citation type="submission" date="2020-02" db="EMBL/GenBank/DDBJ databases">
        <authorList>
            <person name="Ma Q."/>
            <person name="Huang Y."/>
            <person name="Song X."/>
            <person name="Pei D."/>
        </authorList>
    </citation>
    <scope>NUCLEOTIDE SEQUENCE [LARGE SCALE GENOMIC DNA]</scope>
    <source>
        <strain evidence="1">Sxm20200214</strain>
        <tissue evidence="1">Leaf</tissue>
    </source>
</reference>
<dbReference type="EMBL" id="JAAMPC010000001">
    <property type="protein sequence ID" value="KAG2330505.1"/>
    <property type="molecule type" value="Genomic_DNA"/>
</dbReference>
<dbReference type="Proteomes" id="UP000886595">
    <property type="component" value="Unassembled WGS sequence"/>
</dbReference>
<name>A0A8X8BCZ9_BRACI</name>